<keyword evidence="5 9" id="KW-0547">Nucleotide-binding</keyword>
<evidence type="ECO:0000256" key="4">
    <source>
        <dbReference type="ARBA" id="ARBA00022679"/>
    </source>
</evidence>
<feature type="active site" evidence="9">
    <location>
        <position position="21"/>
    </location>
</feature>
<evidence type="ECO:0000313" key="12">
    <source>
        <dbReference type="EMBL" id="GAA3397466.1"/>
    </source>
</evidence>
<evidence type="ECO:0000256" key="1">
    <source>
        <dbReference type="ARBA" id="ARBA00009684"/>
    </source>
</evidence>
<name>A0ABP6TAG2_9ACTN</name>
<dbReference type="PIRSF" id="PIRSF010376">
    <property type="entry name" value="IspE"/>
    <property type="match status" value="1"/>
</dbReference>
<feature type="active site" evidence="9">
    <location>
        <position position="163"/>
    </location>
</feature>
<dbReference type="InterPro" id="IPR006204">
    <property type="entry name" value="GHMP_kinase_N_dom"/>
</dbReference>
<dbReference type="Gene3D" id="3.30.70.890">
    <property type="entry name" value="GHMP kinase, C-terminal domain"/>
    <property type="match status" value="1"/>
</dbReference>
<dbReference type="InterPro" id="IPR013750">
    <property type="entry name" value="GHMP_kinase_C_dom"/>
</dbReference>
<reference evidence="13" key="1">
    <citation type="journal article" date="2019" name="Int. J. Syst. Evol. Microbiol.">
        <title>The Global Catalogue of Microorganisms (GCM) 10K type strain sequencing project: providing services to taxonomists for standard genome sequencing and annotation.</title>
        <authorList>
            <consortium name="The Broad Institute Genomics Platform"/>
            <consortium name="The Broad Institute Genome Sequencing Center for Infectious Disease"/>
            <person name="Wu L."/>
            <person name="Ma J."/>
        </authorList>
    </citation>
    <scope>NUCLEOTIDE SEQUENCE [LARGE SCALE GENOMIC DNA]</scope>
    <source>
        <strain evidence="13">JCM 9458</strain>
    </source>
</reference>
<feature type="binding site" evidence="9">
    <location>
        <begin position="121"/>
        <end position="131"/>
    </location>
    <ligand>
        <name>ATP</name>
        <dbReference type="ChEBI" id="CHEBI:30616"/>
    </ligand>
</feature>
<dbReference type="InterPro" id="IPR004424">
    <property type="entry name" value="IspE"/>
</dbReference>
<evidence type="ECO:0000256" key="7">
    <source>
        <dbReference type="ARBA" id="ARBA00022840"/>
    </source>
</evidence>
<dbReference type="SUPFAM" id="SSF55060">
    <property type="entry name" value="GHMP Kinase, C-terminal domain"/>
    <property type="match status" value="1"/>
</dbReference>
<comment type="caution">
    <text evidence="12">The sequence shown here is derived from an EMBL/GenBank/DDBJ whole genome shotgun (WGS) entry which is preliminary data.</text>
</comment>
<comment type="similarity">
    <text evidence="1 9">Belongs to the GHMP kinase family. IspE subfamily.</text>
</comment>
<feature type="domain" description="GHMP kinase N-terminal" evidence="10">
    <location>
        <begin position="93"/>
        <end position="171"/>
    </location>
</feature>
<keyword evidence="9" id="KW-0414">Isoprene biosynthesis</keyword>
<dbReference type="NCBIfam" id="TIGR00154">
    <property type="entry name" value="ispE"/>
    <property type="match status" value="1"/>
</dbReference>
<keyword evidence="13" id="KW-1185">Reference proteome</keyword>
<dbReference type="InterPro" id="IPR036554">
    <property type="entry name" value="GHMP_kinase_C_sf"/>
</dbReference>
<dbReference type="Pfam" id="PF00288">
    <property type="entry name" value="GHMP_kinases_N"/>
    <property type="match status" value="1"/>
</dbReference>
<dbReference type="EMBL" id="BAAAYN010000066">
    <property type="protein sequence ID" value="GAA3397466.1"/>
    <property type="molecule type" value="Genomic_DNA"/>
</dbReference>
<keyword evidence="6 9" id="KW-0418">Kinase</keyword>
<gene>
    <name evidence="9" type="primary">ispE</name>
    <name evidence="12" type="ORF">GCM10020369_77770</name>
</gene>
<keyword evidence="4 9" id="KW-0808">Transferase</keyword>
<proteinExistence type="inferred from homology"/>
<protein>
    <recommendedName>
        <fullName evidence="3 9">4-diphosphocytidyl-2-C-methyl-D-erythritol kinase</fullName>
        <shortName evidence="9">CMK</shortName>
        <ecNumber evidence="2 9">2.7.1.148</ecNumber>
    </recommendedName>
    <alternativeName>
        <fullName evidence="8 9">4-(cytidine-5'-diphospho)-2-C-methyl-D-erythritol kinase</fullName>
    </alternativeName>
</protein>
<comment type="function">
    <text evidence="9">Catalyzes the phosphorylation of the position 2 hydroxy group of 4-diphosphocytidyl-2C-methyl-D-erythritol.</text>
</comment>
<sequence length="326" mass="33244">MEEYPLTVQSRSVVRVRVPAKINLHLGVGPLRDDNFHDLATVFHAVSLSDELTLEPGPPGVRLILDEPAVDLSAEGAPTDGIRTDGVPTDARNLAVRALYALADAAKVEPAVTIRLRKGIPVAGGMAGGSADAAAALVAGDALWNLATPAERLHTIAADLGSDVPFALHGGDALGTGRGERLTPLTHPYRRHWVLAVAGKGLSTPAVYAETDRLRGTDADASDPAAVIKALDDPDPAALADALCNDLQAATLSLRPELADVLTAGTAAGALAGIVSGSGPTCAFLAVDADHSAQIADRLRAAAVPGVSAVLVAHGSVDGARLTVED</sequence>
<evidence type="ECO:0000256" key="5">
    <source>
        <dbReference type="ARBA" id="ARBA00022741"/>
    </source>
</evidence>
<organism evidence="12 13">
    <name type="scientific">Cryptosporangium minutisporangium</name>
    <dbReference type="NCBI Taxonomy" id="113569"/>
    <lineage>
        <taxon>Bacteria</taxon>
        <taxon>Bacillati</taxon>
        <taxon>Actinomycetota</taxon>
        <taxon>Actinomycetes</taxon>
        <taxon>Cryptosporangiales</taxon>
        <taxon>Cryptosporangiaceae</taxon>
        <taxon>Cryptosporangium</taxon>
    </lineage>
</organism>
<keyword evidence="7 9" id="KW-0067">ATP-binding</keyword>
<evidence type="ECO:0000256" key="6">
    <source>
        <dbReference type="ARBA" id="ARBA00022777"/>
    </source>
</evidence>
<evidence type="ECO:0000256" key="8">
    <source>
        <dbReference type="ARBA" id="ARBA00032554"/>
    </source>
</evidence>
<dbReference type="PANTHER" id="PTHR43527:SF2">
    <property type="entry name" value="4-DIPHOSPHOCYTIDYL-2-C-METHYL-D-ERYTHRITOL KINASE, CHLOROPLASTIC"/>
    <property type="match status" value="1"/>
</dbReference>
<dbReference type="Gene3D" id="3.30.230.10">
    <property type="match status" value="1"/>
</dbReference>
<dbReference type="GO" id="GO:0016301">
    <property type="term" value="F:kinase activity"/>
    <property type="evidence" value="ECO:0007669"/>
    <property type="project" value="UniProtKB-KW"/>
</dbReference>
<dbReference type="EC" id="2.7.1.148" evidence="2 9"/>
<evidence type="ECO:0000256" key="2">
    <source>
        <dbReference type="ARBA" id="ARBA00012052"/>
    </source>
</evidence>
<dbReference type="PANTHER" id="PTHR43527">
    <property type="entry name" value="4-DIPHOSPHOCYTIDYL-2-C-METHYL-D-ERYTHRITOL KINASE, CHLOROPLASTIC"/>
    <property type="match status" value="1"/>
</dbReference>
<dbReference type="InterPro" id="IPR014721">
    <property type="entry name" value="Ribsml_uS5_D2-typ_fold_subgr"/>
</dbReference>
<dbReference type="RefSeq" id="WP_345733333.1">
    <property type="nucleotide sequence ID" value="NZ_BAAAYN010000066.1"/>
</dbReference>
<dbReference type="NCBIfam" id="NF002870">
    <property type="entry name" value="PRK03188.1"/>
    <property type="match status" value="1"/>
</dbReference>
<evidence type="ECO:0000313" key="13">
    <source>
        <dbReference type="Proteomes" id="UP001501676"/>
    </source>
</evidence>
<comment type="catalytic activity">
    <reaction evidence="9">
        <text>4-CDP-2-C-methyl-D-erythritol + ATP = 4-CDP-2-C-methyl-D-erythritol 2-phosphate + ADP + H(+)</text>
        <dbReference type="Rhea" id="RHEA:18437"/>
        <dbReference type="ChEBI" id="CHEBI:15378"/>
        <dbReference type="ChEBI" id="CHEBI:30616"/>
        <dbReference type="ChEBI" id="CHEBI:57823"/>
        <dbReference type="ChEBI" id="CHEBI:57919"/>
        <dbReference type="ChEBI" id="CHEBI:456216"/>
        <dbReference type="EC" id="2.7.1.148"/>
    </reaction>
</comment>
<evidence type="ECO:0000256" key="9">
    <source>
        <dbReference type="HAMAP-Rule" id="MF_00061"/>
    </source>
</evidence>
<dbReference type="SUPFAM" id="SSF54211">
    <property type="entry name" value="Ribosomal protein S5 domain 2-like"/>
    <property type="match status" value="1"/>
</dbReference>
<evidence type="ECO:0000259" key="10">
    <source>
        <dbReference type="Pfam" id="PF00288"/>
    </source>
</evidence>
<dbReference type="Proteomes" id="UP001501676">
    <property type="component" value="Unassembled WGS sequence"/>
</dbReference>
<evidence type="ECO:0000256" key="3">
    <source>
        <dbReference type="ARBA" id="ARBA00017473"/>
    </source>
</evidence>
<dbReference type="Pfam" id="PF08544">
    <property type="entry name" value="GHMP_kinases_C"/>
    <property type="match status" value="1"/>
</dbReference>
<feature type="domain" description="GHMP kinase C-terminal" evidence="11">
    <location>
        <begin position="228"/>
        <end position="302"/>
    </location>
</feature>
<dbReference type="HAMAP" id="MF_00061">
    <property type="entry name" value="IspE"/>
    <property type="match status" value="1"/>
</dbReference>
<comment type="pathway">
    <text evidence="9">Isoprenoid biosynthesis; isopentenyl diphosphate biosynthesis via DXP pathway; isopentenyl diphosphate from 1-deoxy-D-xylulose 5-phosphate: step 3/6.</text>
</comment>
<accession>A0ABP6TAG2</accession>
<dbReference type="InterPro" id="IPR020568">
    <property type="entry name" value="Ribosomal_Su5_D2-typ_SF"/>
</dbReference>
<evidence type="ECO:0000259" key="11">
    <source>
        <dbReference type="Pfam" id="PF08544"/>
    </source>
</evidence>